<name>A0A9P4IVD9_9PEZI</name>
<dbReference type="EMBL" id="ML996092">
    <property type="protein sequence ID" value="KAF2149151.1"/>
    <property type="molecule type" value="Genomic_DNA"/>
</dbReference>
<accession>A0A9P4IVD9</accession>
<dbReference type="AlphaFoldDB" id="A0A9P4IVD9"/>
<gene>
    <name evidence="1" type="ORF">K461DRAFT_282597</name>
</gene>
<keyword evidence="2" id="KW-1185">Reference proteome</keyword>
<sequence>MGTMQEPVQRLLKGFCQIITNTLRLVEKVSWYYEFLNLVMPKKCATWCTATLASCEMQLHYLFVGGPTKCCHRIF</sequence>
<proteinExistence type="predicted"/>
<evidence type="ECO:0000313" key="2">
    <source>
        <dbReference type="Proteomes" id="UP000799439"/>
    </source>
</evidence>
<organism evidence="1 2">
    <name type="scientific">Myriangium duriaei CBS 260.36</name>
    <dbReference type="NCBI Taxonomy" id="1168546"/>
    <lineage>
        <taxon>Eukaryota</taxon>
        <taxon>Fungi</taxon>
        <taxon>Dikarya</taxon>
        <taxon>Ascomycota</taxon>
        <taxon>Pezizomycotina</taxon>
        <taxon>Dothideomycetes</taxon>
        <taxon>Dothideomycetidae</taxon>
        <taxon>Myriangiales</taxon>
        <taxon>Myriangiaceae</taxon>
        <taxon>Myriangium</taxon>
    </lineage>
</organism>
<reference evidence="1" key="1">
    <citation type="journal article" date="2020" name="Stud. Mycol.">
        <title>101 Dothideomycetes genomes: a test case for predicting lifestyles and emergence of pathogens.</title>
        <authorList>
            <person name="Haridas S."/>
            <person name="Albert R."/>
            <person name="Binder M."/>
            <person name="Bloem J."/>
            <person name="Labutti K."/>
            <person name="Salamov A."/>
            <person name="Andreopoulos B."/>
            <person name="Baker S."/>
            <person name="Barry K."/>
            <person name="Bills G."/>
            <person name="Bluhm B."/>
            <person name="Cannon C."/>
            <person name="Castanera R."/>
            <person name="Culley D."/>
            <person name="Daum C."/>
            <person name="Ezra D."/>
            <person name="Gonzalez J."/>
            <person name="Henrissat B."/>
            <person name="Kuo A."/>
            <person name="Liang C."/>
            <person name="Lipzen A."/>
            <person name="Lutzoni F."/>
            <person name="Magnuson J."/>
            <person name="Mondo S."/>
            <person name="Nolan M."/>
            <person name="Ohm R."/>
            <person name="Pangilinan J."/>
            <person name="Park H.-J."/>
            <person name="Ramirez L."/>
            <person name="Alfaro M."/>
            <person name="Sun H."/>
            <person name="Tritt A."/>
            <person name="Yoshinaga Y."/>
            <person name="Zwiers L.-H."/>
            <person name="Turgeon B."/>
            <person name="Goodwin S."/>
            <person name="Spatafora J."/>
            <person name="Crous P."/>
            <person name="Grigoriev I."/>
        </authorList>
    </citation>
    <scope>NUCLEOTIDE SEQUENCE</scope>
    <source>
        <strain evidence="1">CBS 260.36</strain>
    </source>
</reference>
<comment type="caution">
    <text evidence="1">The sequence shown here is derived from an EMBL/GenBank/DDBJ whole genome shotgun (WGS) entry which is preliminary data.</text>
</comment>
<evidence type="ECO:0000313" key="1">
    <source>
        <dbReference type="EMBL" id="KAF2149151.1"/>
    </source>
</evidence>
<dbReference type="Proteomes" id="UP000799439">
    <property type="component" value="Unassembled WGS sequence"/>
</dbReference>
<protein>
    <submittedName>
        <fullName evidence="1">Uncharacterized protein</fullName>
    </submittedName>
</protein>